<accession>A0ABM0JDE8</accession>
<organism evidence="4 6">
    <name type="scientific">Aplysia californica</name>
    <name type="common">California sea hare</name>
    <dbReference type="NCBI Taxonomy" id="6500"/>
    <lineage>
        <taxon>Eukaryota</taxon>
        <taxon>Metazoa</taxon>
        <taxon>Spiralia</taxon>
        <taxon>Lophotrochozoa</taxon>
        <taxon>Mollusca</taxon>
        <taxon>Gastropoda</taxon>
        <taxon>Heterobranchia</taxon>
        <taxon>Euthyneura</taxon>
        <taxon>Tectipleura</taxon>
        <taxon>Aplysiida</taxon>
        <taxon>Aplysioidea</taxon>
        <taxon>Aplysiidae</taxon>
        <taxon>Aplysia</taxon>
    </lineage>
</organism>
<protein>
    <submittedName>
        <fullName evidence="5 6">Rho-related BTB domain-containing protein 2</fullName>
    </submittedName>
</protein>
<name>A0ABM0JDE8_APLCA</name>
<dbReference type="SMART" id="SM00225">
    <property type="entry name" value="BTB"/>
    <property type="match status" value="2"/>
</dbReference>
<evidence type="ECO:0000256" key="1">
    <source>
        <dbReference type="ARBA" id="ARBA00022741"/>
    </source>
</evidence>
<dbReference type="SMART" id="SM00175">
    <property type="entry name" value="RAB"/>
    <property type="match status" value="1"/>
</dbReference>
<reference evidence="5 6" key="1">
    <citation type="submission" date="2025-05" db="UniProtKB">
        <authorList>
            <consortium name="RefSeq"/>
        </authorList>
    </citation>
    <scope>IDENTIFICATION</scope>
</reference>
<dbReference type="RefSeq" id="XP_005091128.1">
    <property type="nucleotide sequence ID" value="XM_005091071.3"/>
</dbReference>
<dbReference type="Proteomes" id="UP000694888">
    <property type="component" value="Unplaced"/>
</dbReference>
<keyword evidence="1" id="KW-0547">Nucleotide-binding</keyword>
<dbReference type="InterPro" id="IPR027417">
    <property type="entry name" value="P-loop_NTPase"/>
</dbReference>
<dbReference type="RefSeq" id="XP_005091132.1">
    <property type="nucleotide sequence ID" value="XM_005091075.3"/>
</dbReference>
<evidence type="ECO:0000313" key="7">
    <source>
        <dbReference type="RefSeq" id="XP_035828874.1"/>
    </source>
</evidence>
<feature type="domain" description="BTB" evidence="3">
    <location>
        <begin position="487"/>
        <end position="549"/>
    </location>
</feature>
<dbReference type="CDD" id="cd18499">
    <property type="entry name" value="BACK_RHOBTB"/>
    <property type="match status" value="1"/>
</dbReference>
<dbReference type="PROSITE" id="PS51420">
    <property type="entry name" value="RHO"/>
    <property type="match status" value="1"/>
</dbReference>
<keyword evidence="2" id="KW-0342">GTP-binding</keyword>
<dbReference type="PRINTS" id="PR00449">
    <property type="entry name" value="RASTRNSFRMNG"/>
</dbReference>
<feature type="domain" description="BTB" evidence="3">
    <location>
        <begin position="264"/>
        <end position="294"/>
    </location>
</feature>
<dbReference type="Gene3D" id="3.40.50.300">
    <property type="entry name" value="P-loop containing nucleotide triphosphate hydrolases"/>
    <property type="match status" value="1"/>
</dbReference>
<dbReference type="InterPro" id="IPR003578">
    <property type="entry name" value="Small_GTPase_Rho"/>
</dbReference>
<evidence type="ECO:0000313" key="5">
    <source>
        <dbReference type="RefSeq" id="XP_005091128.1"/>
    </source>
</evidence>
<dbReference type="InterPro" id="IPR001806">
    <property type="entry name" value="Small_GTPase"/>
</dbReference>
<dbReference type="SUPFAM" id="SSF54695">
    <property type="entry name" value="POZ domain"/>
    <property type="match status" value="2"/>
</dbReference>
<dbReference type="GeneID" id="101857853"/>
<dbReference type="NCBIfam" id="TIGR00231">
    <property type="entry name" value="small_GTP"/>
    <property type="match status" value="1"/>
</dbReference>
<evidence type="ECO:0000256" key="2">
    <source>
        <dbReference type="ARBA" id="ARBA00023134"/>
    </source>
</evidence>
<dbReference type="InterPro" id="IPR005225">
    <property type="entry name" value="Small_GTP-bd"/>
</dbReference>
<evidence type="ECO:0000313" key="4">
    <source>
        <dbReference type="Proteomes" id="UP000694888"/>
    </source>
</evidence>
<sequence>MVNQSLTGFEEVIKCVIVGDSGVGKTCLSCAYACNAQYNLQKLVKTHQATVWATDHYQHDREILDRSWCDIDGCQVSIRLWDTFGYHDKDRRFAYRGADVIVLCFSVMSPVSLKNVHRIWHPEIRRFSPGIPIVLCGTQADLRYMCHDENYLSMEKGLLYRHISPEDLITPSVGREVARDISAPYYETSVLTHFGVQDVFINAARAALLERRKIKFWNTQLRRIQRPLLQPPMKMPIPTVPRIQIAKPLLKSDISALLTNKSECDVTFLVGHETIEAHRICLTVASTFFQDLFSLESLAKLPARRRRKNSHLRRQFPKRFSHTDSEFLLDSDQESLSTDTDYDSSVQGSAGDSYLANNSTSGSRLRLPLIIPYDHRAVELIEIRYEEDAVDPSHRCLQTYVRMCEEISARSFHVVIEYLYTGSLRPCEVNLAQVRKTADLLQLTDLVVVIDNVLSSQDFLNIEMDKQFHEKRIFKLRELALHKDFLSDITFEVDNGLVSAHKALLMGRCEMMYAMFSSDFIESASDVIPFPGITEETFQALQEYLYTGESPNMDSVDCLALIEVANRLCLQRLVNMVEARVVTQLAACEDTGELLTDALTLIQPAELYNASQLSHFCQHILCVNFQEVVQKYASLFHALPQDKQEAIEQKRWPPVWYLKELERYDRLTQSHSLHGTRHAVQDYNSRCGCLCFSRRRRHRLIDPVELPI</sequence>
<dbReference type="InterPro" id="IPR011333">
    <property type="entry name" value="SKP1/BTB/POZ_sf"/>
</dbReference>
<dbReference type="RefSeq" id="XP_035828874.1">
    <property type="nucleotide sequence ID" value="XM_035972981.1"/>
</dbReference>
<dbReference type="RefSeq" id="XP_035828876.1">
    <property type="nucleotide sequence ID" value="XM_035972983.1"/>
</dbReference>
<dbReference type="PANTHER" id="PTHR24072">
    <property type="entry name" value="RHO FAMILY GTPASE"/>
    <property type="match status" value="1"/>
</dbReference>
<dbReference type="Gene3D" id="3.30.710.10">
    <property type="entry name" value="Potassium Channel Kv1.1, Chain A"/>
    <property type="match status" value="3"/>
</dbReference>
<keyword evidence="4" id="KW-1185">Reference proteome</keyword>
<dbReference type="Pfam" id="PF00651">
    <property type="entry name" value="BTB"/>
    <property type="match status" value="3"/>
</dbReference>
<dbReference type="PROSITE" id="PS51421">
    <property type="entry name" value="RAS"/>
    <property type="match status" value="1"/>
</dbReference>
<dbReference type="SMART" id="SM00173">
    <property type="entry name" value="RAS"/>
    <property type="match status" value="1"/>
</dbReference>
<dbReference type="Pfam" id="PF00071">
    <property type="entry name" value="Ras"/>
    <property type="match status" value="1"/>
</dbReference>
<evidence type="ECO:0000313" key="6">
    <source>
        <dbReference type="RefSeq" id="XP_005091132.1"/>
    </source>
</evidence>
<dbReference type="PROSITE" id="PS51419">
    <property type="entry name" value="RAB"/>
    <property type="match status" value="1"/>
</dbReference>
<evidence type="ECO:0000259" key="3">
    <source>
        <dbReference type="PROSITE" id="PS50097"/>
    </source>
</evidence>
<dbReference type="SMART" id="SM00174">
    <property type="entry name" value="RHO"/>
    <property type="match status" value="1"/>
</dbReference>
<proteinExistence type="predicted"/>
<evidence type="ECO:0000313" key="8">
    <source>
        <dbReference type="RefSeq" id="XP_035828876.1"/>
    </source>
</evidence>
<dbReference type="SUPFAM" id="SSF52540">
    <property type="entry name" value="P-loop containing nucleoside triphosphate hydrolases"/>
    <property type="match status" value="1"/>
</dbReference>
<dbReference type="InterPro" id="IPR000210">
    <property type="entry name" value="BTB/POZ_dom"/>
</dbReference>
<gene>
    <name evidence="5 6 7 8" type="primary">LOC101857853</name>
</gene>
<dbReference type="PROSITE" id="PS50097">
    <property type="entry name" value="BTB"/>
    <property type="match status" value="2"/>
</dbReference>